<evidence type="ECO:0000313" key="1">
    <source>
        <dbReference type="EMBL" id="QTD56928.1"/>
    </source>
</evidence>
<name>A0ABX7T7Q1_9SPHN</name>
<dbReference type="Proteomes" id="UP000663923">
    <property type="component" value="Chromosome"/>
</dbReference>
<protein>
    <recommendedName>
        <fullName evidence="3">MarR family transcriptional regulator</fullName>
    </recommendedName>
</protein>
<evidence type="ECO:0000313" key="2">
    <source>
        <dbReference type="Proteomes" id="UP000663923"/>
    </source>
</evidence>
<dbReference type="RefSeq" id="WP_207989024.1">
    <property type="nucleotide sequence ID" value="NZ_CP071794.1"/>
</dbReference>
<proteinExistence type="predicted"/>
<gene>
    <name evidence="1" type="ORF">J4G78_04985</name>
</gene>
<accession>A0ABX7T7Q1</accession>
<sequence length="113" mass="12996">MRETNFALDILHMFEARNDILGPEIMALGEYSWILLLQMFVHQANGTQISHQQMMQCGDNPRIARRIINQLVKRDMLKQGIPVLGSKEVSYRLTRQARSKVQMILATNLVTLS</sequence>
<keyword evidence="2" id="KW-1185">Reference proteome</keyword>
<reference evidence="1 2" key="1">
    <citation type="submission" date="2021-03" db="EMBL/GenBank/DDBJ databases">
        <title>Complete genome of Parasphingorhabdus_sp.JHSY0214.</title>
        <authorList>
            <person name="Yoo J.H."/>
            <person name="Bae J.W."/>
        </authorList>
    </citation>
    <scope>NUCLEOTIDE SEQUENCE [LARGE SCALE GENOMIC DNA]</scope>
    <source>
        <strain evidence="1 2">JHSY0214</strain>
    </source>
</reference>
<dbReference type="EMBL" id="CP071794">
    <property type="protein sequence ID" value="QTD56928.1"/>
    <property type="molecule type" value="Genomic_DNA"/>
</dbReference>
<organism evidence="1 2">
    <name type="scientific">Parasphingorhabdus cellanae</name>
    <dbReference type="NCBI Taxonomy" id="2806553"/>
    <lineage>
        <taxon>Bacteria</taxon>
        <taxon>Pseudomonadati</taxon>
        <taxon>Pseudomonadota</taxon>
        <taxon>Alphaproteobacteria</taxon>
        <taxon>Sphingomonadales</taxon>
        <taxon>Sphingomonadaceae</taxon>
        <taxon>Parasphingorhabdus</taxon>
    </lineage>
</organism>
<evidence type="ECO:0008006" key="3">
    <source>
        <dbReference type="Google" id="ProtNLM"/>
    </source>
</evidence>